<dbReference type="eggNOG" id="COG1216">
    <property type="taxonomic scope" value="Bacteria"/>
</dbReference>
<dbReference type="PATRIC" id="fig|1140003.3.peg.811"/>
<dbReference type="Proteomes" id="UP000015961">
    <property type="component" value="Unassembled WGS sequence"/>
</dbReference>
<accession>S0KTR9</accession>
<dbReference type="Gene3D" id="3.90.550.10">
    <property type="entry name" value="Spore Coat Polysaccharide Biosynthesis Protein SpsA, Chain A"/>
    <property type="match status" value="1"/>
</dbReference>
<dbReference type="AlphaFoldDB" id="S0KTR9"/>
<organism evidence="2 3">
    <name type="scientific">Enterococcus sulfureus ATCC 49903</name>
    <dbReference type="NCBI Taxonomy" id="1140003"/>
    <lineage>
        <taxon>Bacteria</taxon>
        <taxon>Bacillati</taxon>
        <taxon>Bacillota</taxon>
        <taxon>Bacilli</taxon>
        <taxon>Lactobacillales</taxon>
        <taxon>Enterococcaceae</taxon>
        <taxon>Enterococcus</taxon>
    </lineage>
</organism>
<evidence type="ECO:0000313" key="2">
    <source>
        <dbReference type="EMBL" id="EOT84097.1"/>
    </source>
</evidence>
<dbReference type="RefSeq" id="WP_016185308.1">
    <property type="nucleotide sequence ID" value="NZ_ASWO01000005.1"/>
</dbReference>
<dbReference type="Pfam" id="PF00535">
    <property type="entry name" value="Glycos_transf_2"/>
    <property type="match status" value="1"/>
</dbReference>
<dbReference type="InterPro" id="IPR029044">
    <property type="entry name" value="Nucleotide-diphossugar_trans"/>
</dbReference>
<dbReference type="OrthoDB" id="119253at2"/>
<proteinExistence type="predicted"/>
<dbReference type="EMBL" id="ASWO01000005">
    <property type="protein sequence ID" value="EOT84097.1"/>
    <property type="molecule type" value="Genomic_DNA"/>
</dbReference>
<reference evidence="2 3" key="1">
    <citation type="submission" date="2013-03" db="EMBL/GenBank/DDBJ databases">
        <title>The Genome Sequence of Enterococcus sulfureus ATCC_49903 (PacBio/Illumina hybrid assembly).</title>
        <authorList>
            <consortium name="The Broad Institute Genomics Platform"/>
            <consortium name="The Broad Institute Genome Sequencing Center for Infectious Disease"/>
            <person name="Earl A."/>
            <person name="Russ C."/>
            <person name="Gilmore M."/>
            <person name="Surin D."/>
            <person name="Walker B."/>
            <person name="Young S."/>
            <person name="Zeng Q."/>
            <person name="Gargeya S."/>
            <person name="Fitzgerald M."/>
            <person name="Haas B."/>
            <person name="Abouelleil A."/>
            <person name="Allen A.W."/>
            <person name="Alvarado L."/>
            <person name="Arachchi H.M."/>
            <person name="Berlin A.M."/>
            <person name="Chapman S.B."/>
            <person name="Gainer-Dewar J."/>
            <person name="Goldberg J."/>
            <person name="Griggs A."/>
            <person name="Gujja S."/>
            <person name="Hansen M."/>
            <person name="Howarth C."/>
            <person name="Imamovic A."/>
            <person name="Ireland A."/>
            <person name="Larimer J."/>
            <person name="McCowan C."/>
            <person name="Murphy C."/>
            <person name="Pearson M."/>
            <person name="Poon T.W."/>
            <person name="Priest M."/>
            <person name="Roberts A."/>
            <person name="Saif S."/>
            <person name="Shea T."/>
            <person name="Sisk P."/>
            <person name="Sykes S."/>
            <person name="Wortman J."/>
            <person name="Nusbaum C."/>
            <person name="Birren B."/>
        </authorList>
    </citation>
    <scope>NUCLEOTIDE SEQUENCE [LARGE SCALE GENOMIC DNA]</scope>
    <source>
        <strain evidence="2 3">ATCC 49903</strain>
    </source>
</reference>
<sequence length="275" mass="32099">MATKVQVVIVLYNLAIDQSPACQSFMKYSIPESMQVLIYDHSTQPQQHSILCKENVTYQHDPRNLGLATAYNEAFNRAKQNQCEWLLVLDQDTSCTPAYLEFAVTNHPDVACVLPKMMDQKQLSPVLADEYIDRTIRYPKEGITKQRVMAINSGTLWSIKFLQEIGGFNEAFPLDFLDHWIFFEVYARRQSVEVTGYTLHHQLSVFAYGSLSTARYRSILTSETRYYTQYETTQFTRHQKQLLLRSAKQFLTLKNRKLWKMTVREWYSLYKGVGK</sequence>
<gene>
    <name evidence="2" type="ORF">I573_01823</name>
</gene>
<evidence type="ECO:0000259" key="1">
    <source>
        <dbReference type="Pfam" id="PF00535"/>
    </source>
</evidence>
<dbReference type="InterPro" id="IPR001173">
    <property type="entry name" value="Glyco_trans_2-like"/>
</dbReference>
<comment type="caution">
    <text evidence="2">The sequence shown here is derived from an EMBL/GenBank/DDBJ whole genome shotgun (WGS) entry which is preliminary data.</text>
</comment>
<protein>
    <recommendedName>
        <fullName evidence="1">Glycosyltransferase 2-like domain-containing protein</fullName>
    </recommendedName>
</protein>
<evidence type="ECO:0000313" key="3">
    <source>
        <dbReference type="Proteomes" id="UP000015961"/>
    </source>
</evidence>
<feature type="domain" description="Glycosyltransferase 2-like" evidence="1">
    <location>
        <begin position="53"/>
        <end position="157"/>
    </location>
</feature>
<keyword evidence="3" id="KW-1185">Reference proteome</keyword>
<name>S0KTR9_9ENTE</name>
<dbReference type="SUPFAM" id="SSF53448">
    <property type="entry name" value="Nucleotide-diphospho-sugar transferases"/>
    <property type="match status" value="1"/>
</dbReference>
<dbReference type="STRING" id="1140003.OMY_00855"/>